<keyword evidence="6" id="KW-0812">Transmembrane</keyword>
<dbReference type="InterPro" id="IPR036188">
    <property type="entry name" value="FAD/NAD-bd_sf"/>
</dbReference>
<reference evidence="8 9" key="1">
    <citation type="submission" date="2013-03" db="EMBL/GenBank/DDBJ databases">
        <title>The Genome Sequence of Phialophora europaea CBS 101466.</title>
        <authorList>
            <consortium name="The Broad Institute Genomics Platform"/>
            <person name="Cuomo C."/>
            <person name="de Hoog S."/>
            <person name="Gorbushina A."/>
            <person name="Walker B."/>
            <person name="Young S.K."/>
            <person name="Zeng Q."/>
            <person name="Gargeya S."/>
            <person name="Fitzgerald M."/>
            <person name="Haas B."/>
            <person name="Abouelleil A."/>
            <person name="Allen A.W."/>
            <person name="Alvarado L."/>
            <person name="Arachchi H.M."/>
            <person name="Berlin A.M."/>
            <person name="Chapman S.B."/>
            <person name="Gainer-Dewar J."/>
            <person name="Goldberg J."/>
            <person name="Griggs A."/>
            <person name="Gujja S."/>
            <person name="Hansen M."/>
            <person name="Howarth C."/>
            <person name="Imamovic A."/>
            <person name="Ireland A."/>
            <person name="Larimer J."/>
            <person name="McCowan C."/>
            <person name="Murphy C."/>
            <person name="Pearson M."/>
            <person name="Poon T.W."/>
            <person name="Priest M."/>
            <person name="Roberts A."/>
            <person name="Saif S."/>
            <person name="Shea T."/>
            <person name="Sisk P."/>
            <person name="Sykes S."/>
            <person name="Wortman J."/>
            <person name="Nusbaum C."/>
            <person name="Birren B."/>
        </authorList>
    </citation>
    <scope>NUCLEOTIDE SEQUENCE [LARGE SCALE GENOMIC DNA]</scope>
    <source>
        <strain evidence="8 9">CBS 101466</strain>
    </source>
</reference>
<dbReference type="Gene3D" id="3.50.50.60">
    <property type="entry name" value="FAD/NAD(P)-binding domain"/>
    <property type="match status" value="1"/>
</dbReference>
<dbReference type="OrthoDB" id="16820at2759"/>
<keyword evidence="4" id="KW-0560">Oxidoreductase</keyword>
<dbReference type="STRING" id="1220924.W2RIB9"/>
<evidence type="ECO:0000256" key="3">
    <source>
        <dbReference type="ARBA" id="ARBA00022827"/>
    </source>
</evidence>
<feature type="domain" description="FAD-binding" evidence="7">
    <location>
        <begin position="40"/>
        <end position="396"/>
    </location>
</feature>
<keyword evidence="5" id="KW-0503">Monooxygenase</keyword>
<dbReference type="GO" id="GO:0071949">
    <property type="term" value="F:FAD binding"/>
    <property type="evidence" value="ECO:0007669"/>
    <property type="project" value="InterPro"/>
</dbReference>
<dbReference type="GO" id="GO:0004497">
    <property type="term" value="F:monooxygenase activity"/>
    <property type="evidence" value="ECO:0007669"/>
    <property type="project" value="UniProtKB-KW"/>
</dbReference>
<dbReference type="InterPro" id="IPR050493">
    <property type="entry name" value="FAD-dep_Monooxygenase_BioMet"/>
</dbReference>
<keyword evidence="6" id="KW-1133">Transmembrane helix</keyword>
<dbReference type="GeneID" id="19975847"/>
<evidence type="ECO:0000256" key="4">
    <source>
        <dbReference type="ARBA" id="ARBA00023002"/>
    </source>
</evidence>
<keyword evidence="6" id="KW-0472">Membrane</keyword>
<dbReference type="PANTHER" id="PTHR13789">
    <property type="entry name" value="MONOOXYGENASE"/>
    <property type="match status" value="1"/>
</dbReference>
<dbReference type="HOGENOM" id="CLU_009665_19_3_1"/>
<accession>W2RIB9</accession>
<dbReference type="Proteomes" id="UP000030752">
    <property type="component" value="Unassembled WGS sequence"/>
</dbReference>
<evidence type="ECO:0000259" key="7">
    <source>
        <dbReference type="Pfam" id="PF01494"/>
    </source>
</evidence>
<dbReference type="EMBL" id="KB822725">
    <property type="protein sequence ID" value="ETN36231.1"/>
    <property type="molecule type" value="Genomic_DNA"/>
</dbReference>
<dbReference type="Pfam" id="PF01494">
    <property type="entry name" value="FAD_binding_3"/>
    <property type="match status" value="1"/>
</dbReference>
<sequence length="472" mass="52195">MALRSSGISGYVVKDKTKTTAGETIIKPKPHIQRDASTRLEIIVVGAGLGGVGSAIALLLAGHSVTILEAAAQIAEVGAGIQVLPNSSRVLQEWGLRDMLDRYATEPSHVNMLGWKGNLISRMSTAESAAPYPGTVYWDFHRANLHKCLVERAVELGAKLEVNKKVSDVRPREDGATVVLEGGEEWRADLVVGADGIASRLREIMVGKPDPPTLTGDLAYRLLLKTEDMKKDPELRSFIETPQVNYWLGPDAHAVNYVLRGGELFNMVLLVPDDMPEGVNVTPGNVAEMQALYKDWDPRIVKLLALCESVHKWRLSIREGMDCWSHPSGSFTLLGDAVHATLPYLASGAGMALEDGAVLGELFARSKNPKDPAERRRLLELYEKCRKQRTEMVVRRGNLQQWLYHLHDGAEQQERDRKMQAMEPGEALAWRDSNLAPQLLGYEVDKDVDRYWYSEGEKARGAVGDDSIRASL</sequence>
<evidence type="ECO:0000256" key="2">
    <source>
        <dbReference type="ARBA" id="ARBA00022630"/>
    </source>
</evidence>
<dbReference type="AlphaFoldDB" id="W2RIB9"/>
<dbReference type="InParanoid" id="W2RIB9"/>
<evidence type="ECO:0000256" key="6">
    <source>
        <dbReference type="SAM" id="Phobius"/>
    </source>
</evidence>
<dbReference type="InterPro" id="IPR002938">
    <property type="entry name" value="FAD-bd"/>
</dbReference>
<organism evidence="8 9">
    <name type="scientific">Cyphellophora europaea (strain CBS 101466)</name>
    <name type="common">Phialophora europaea</name>
    <dbReference type="NCBI Taxonomy" id="1220924"/>
    <lineage>
        <taxon>Eukaryota</taxon>
        <taxon>Fungi</taxon>
        <taxon>Dikarya</taxon>
        <taxon>Ascomycota</taxon>
        <taxon>Pezizomycotina</taxon>
        <taxon>Eurotiomycetes</taxon>
        <taxon>Chaetothyriomycetidae</taxon>
        <taxon>Chaetothyriales</taxon>
        <taxon>Cyphellophoraceae</taxon>
        <taxon>Cyphellophora</taxon>
    </lineage>
</organism>
<keyword evidence="2" id="KW-0285">Flavoprotein</keyword>
<dbReference type="SUPFAM" id="SSF54373">
    <property type="entry name" value="FAD-linked reductases, C-terminal domain"/>
    <property type="match status" value="1"/>
</dbReference>
<feature type="transmembrane region" description="Helical" evidence="6">
    <location>
        <begin position="42"/>
        <end position="61"/>
    </location>
</feature>
<dbReference type="VEuPathDB" id="FungiDB:HMPREF1541_08508"/>
<evidence type="ECO:0000256" key="5">
    <source>
        <dbReference type="ARBA" id="ARBA00023033"/>
    </source>
</evidence>
<evidence type="ECO:0000313" key="8">
    <source>
        <dbReference type="EMBL" id="ETN36231.1"/>
    </source>
</evidence>
<dbReference type="SUPFAM" id="SSF51905">
    <property type="entry name" value="FAD/NAD(P)-binding domain"/>
    <property type="match status" value="1"/>
</dbReference>
<dbReference type="RefSeq" id="XP_008721049.1">
    <property type="nucleotide sequence ID" value="XM_008722827.1"/>
</dbReference>
<evidence type="ECO:0000313" key="9">
    <source>
        <dbReference type="Proteomes" id="UP000030752"/>
    </source>
</evidence>
<keyword evidence="3" id="KW-0274">FAD</keyword>
<dbReference type="PANTHER" id="PTHR13789:SF242">
    <property type="entry name" value="FAD-BINDING DOMAIN-CONTAINING PROTEIN"/>
    <property type="match status" value="1"/>
</dbReference>
<comment type="similarity">
    <text evidence="1">Belongs to the paxM FAD-dependent monooxygenase family.</text>
</comment>
<proteinExistence type="inferred from homology"/>
<protein>
    <recommendedName>
        <fullName evidence="7">FAD-binding domain-containing protein</fullName>
    </recommendedName>
</protein>
<gene>
    <name evidence="8" type="ORF">HMPREF1541_08508</name>
</gene>
<dbReference type="eggNOG" id="KOG2614">
    <property type="taxonomic scope" value="Eukaryota"/>
</dbReference>
<name>W2RIB9_CYPE1</name>
<dbReference type="FunFam" id="3.50.50.60:FF:000115">
    <property type="entry name" value="Salicylate hydroxylase, putative"/>
    <property type="match status" value="1"/>
</dbReference>
<dbReference type="PRINTS" id="PR00420">
    <property type="entry name" value="RNGMNOXGNASE"/>
</dbReference>
<evidence type="ECO:0000256" key="1">
    <source>
        <dbReference type="ARBA" id="ARBA00007992"/>
    </source>
</evidence>
<keyword evidence="9" id="KW-1185">Reference proteome</keyword>